<reference evidence="1" key="1">
    <citation type="submission" date="2023-06" db="EMBL/GenBank/DDBJ databases">
        <title>Robiginitalea aurantiacus sp. nov. and Algoriphagus sediminis sp. nov., isolated from coastal sediment.</title>
        <authorList>
            <person name="Zhou Z.Y."/>
            <person name="An J."/>
            <person name="Jia Y.W."/>
            <person name="Du Z.J."/>
        </authorList>
    </citation>
    <scope>NUCLEOTIDE SEQUENCE</scope>
    <source>
        <strain evidence="1">C2-7</strain>
    </source>
</reference>
<organism evidence="1 2">
    <name type="scientific">Algoriphagus sediminis</name>
    <dbReference type="NCBI Taxonomy" id="3057113"/>
    <lineage>
        <taxon>Bacteria</taxon>
        <taxon>Pseudomonadati</taxon>
        <taxon>Bacteroidota</taxon>
        <taxon>Cytophagia</taxon>
        <taxon>Cytophagales</taxon>
        <taxon>Cyclobacteriaceae</taxon>
        <taxon>Algoriphagus</taxon>
    </lineage>
</organism>
<name>A0ABT7Y7U6_9BACT</name>
<gene>
    <name evidence="1" type="ORF">QVH07_00365</name>
</gene>
<protein>
    <submittedName>
        <fullName evidence="1">IPExxxVDY family protein</fullName>
    </submittedName>
</protein>
<keyword evidence="2" id="KW-1185">Reference proteome</keyword>
<dbReference type="EMBL" id="JAUEPH010000001">
    <property type="protein sequence ID" value="MDN3202572.1"/>
    <property type="molecule type" value="Genomic_DNA"/>
</dbReference>
<dbReference type="NCBIfam" id="NF033205">
    <property type="entry name" value="IPExxxVDY"/>
    <property type="match status" value="1"/>
</dbReference>
<evidence type="ECO:0000313" key="1">
    <source>
        <dbReference type="EMBL" id="MDN3202572.1"/>
    </source>
</evidence>
<evidence type="ECO:0000313" key="2">
    <source>
        <dbReference type="Proteomes" id="UP001171916"/>
    </source>
</evidence>
<sequence length="142" mass="16688">MKKTKLLVEHSYDFDLLGLITPVRDYKLAWIINKRMGINLEKEDDLEMEFLNAPILKISQYFLSLPYGYVQLLKNKSLTSAAQISYLIPELRNVDFFLIIQDETTELNADLFLEHLSREVHIQNVIKLNVNKIKSRENLLTY</sequence>
<proteinExistence type="predicted"/>
<dbReference type="Proteomes" id="UP001171916">
    <property type="component" value="Unassembled WGS sequence"/>
</dbReference>
<accession>A0ABT7Y7U6</accession>
<dbReference type="RefSeq" id="WP_289998117.1">
    <property type="nucleotide sequence ID" value="NZ_JAUEPH010000001.1"/>
</dbReference>
<comment type="caution">
    <text evidence="1">The sequence shown here is derived from an EMBL/GenBank/DDBJ whole genome shotgun (WGS) entry which is preliminary data.</text>
</comment>
<dbReference type="InterPro" id="IPR047690">
    <property type="entry name" value="IPExxxVDY_fam"/>
</dbReference>